<comment type="caution">
    <text evidence="1">The sequence shown here is derived from an EMBL/GenBank/DDBJ whole genome shotgun (WGS) entry which is preliminary data.</text>
</comment>
<dbReference type="Proteomes" id="UP000805193">
    <property type="component" value="Unassembled WGS sequence"/>
</dbReference>
<evidence type="ECO:0000313" key="2">
    <source>
        <dbReference type="Proteomes" id="UP000805193"/>
    </source>
</evidence>
<organism evidence="1 2">
    <name type="scientific">Ixodes persulcatus</name>
    <name type="common">Taiga tick</name>
    <dbReference type="NCBI Taxonomy" id="34615"/>
    <lineage>
        <taxon>Eukaryota</taxon>
        <taxon>Metazoa</taxon>
        <taxon>Ecdysozoa</taxon>
        <taxon>Arthropoda</taxon>
        <taxon>Chelicerata</taxon>
        <taxon>Arachnida</taxon>
        <taxon>Acari</taxon>
        <taxon>Parasitiformes</taxon>
        <taxon>Ixodida</taxon>
        <taxon>Ixodoidea</taxon>
        <taxon>Ixodidae</taxon>
        <taxon>Ixodinae</taxon>
        <taxon>Ixodes</taxon>
    </lineage>
</organism>
<gene>
    <name evidence="1" type="ORF">HPB47_014397</name>
</gene>
<feature type="non-terminal residue" evidence="1">
    <location>
        <position position="145"/>
    </location>
</feature>
<accession>A0AC60QX86</accession>
<reference evidence="1 2" key="1">
    <citation type="journal article" date="2020" name="Cell">
        <title>Large-Scale Comparative Analyses of Tick Genomes Elucidate Their Genetic Diversity and Vector Capacities.</title>
        <authorList>
            <consortium name="Tick Genome and Microbiome Consortium (TIGMIC)"/>
            <person name="Jia N."/>
            <person name="Wang J."/>
            <person name="Shi W."/>
            <person name="Du L."/>
            <person name="Sun Y."/>
            <person name="Zhan W."/>
            <person name="Jiang J.F."/>
            <person name="Wang Q."/>
            <person name="Zhang B."/>
            <person name="Ji P."/>
            <person name="Bell-Sakyi L."/>
            <person name="Cui X.M."/>
            <person name="Yuan T.T."/>
            <person name="Jiang B.G."/>
            <person name="Yang W.F."/>
            <person name="Lam T.T."/>
            <person name="Chang Q.C."/>
            <person name="Ding S.J."/>
            <person name="Wang X.J."/>
            <person name="Zhu J.G."/>
            <person name="Ruan X.D."/>
            <person name="Zhao L."/>
            <person name="Wei J.T."/>
            <person name="Ye R.Z."/>
            <person name="Que T.C."/>
            <person name="Du C.H."/>
            <person name="Zhou Y.H."/>
            <person name="Cheng J.X."/>
            <person name="Dai P.F."/>
            <person name="Guo W.B."/>
            <person name="Han X.H."/>
            <person name="Huang E.J."/>
            <person name="Li L.F."/>
            <person name="Wei W."/>
            <person name="Gao Y.C."/>
            <person name="Liu J.Z."/>
            <person name="Shao H.Z."/>
            <person name="Wang X."/>
            <person name="Wang C.C."/>
            <person name="Yang T.C."/>
            <person name="Huo Q.B."/>
            <person name="Li W."/>
            <person name="Chen H.Y."/>
            <person name="Chen S.E."/>
            <person name="Zhou L.G."/>
            <person name="Ni X.B."/>
            <person name="Tian J.H."/>
            <person name="Sheng Y."/>
            <person name="Liu T."/>
            <person name="Pan Y.S."/>
            <person name="Xia L.Y."/>
            <person name="Li J."/>
            <person name="Zhao F."/>
            <person name="Cao W.C."/>
        </authorList>
    </citation>
    <scope>NUCLEOTIDE SEQUENCE [LARGE SCALE GENOMIC DNA]</scope>
    <source>
        <strain evidence="1">Iper-2018</strain>
    </source>
</reference>
<protein>
    <submittedName>
        <fullName evidence="1">Uncharacterized protein</fullName>
    </submittedName>
</protein>
<keyword evidence="2" id="KW-1185">Reference proteome</keyword>
<dbReference type="EMBL" id="JABSTQ010002746">
    <property type="protein sequence ID" value="KAG0443909.1"/>
    <property type="molecule type" value="Genomic_DNA"/>
</dbReference>
<name>A0AC60QX86_IXOPE</name>
<proteinExistence type="predicted"/>
<sequence length="145" mass="16174">MRYEGLPFSIIWIKFNFRLLDVSVRGFPSSWRCDDGAALLWFTGRELPSATSSSTTVFPAMIKITEELAPAMPSSVTSTAPPRKGPSRLQRASGHGSFAEMRWLIFFVLPQRSVTLRKRPKFNVSIFILTLAVGSRPLFCCVCGV</sequence>
<evidence type="ECO:0000313" key="1">
    <source>
        <dbReference type="EMBL" id="KAG0443909.1"/>
    </source>
</evidence>